<proteinExistence type="predicted"/>
<accession>A0AAW6AQM4</accession>
<organism evidence="1 2">
    <name type="scientific">Clostridium symbiosum</name>
    <name type="common">Bacteroides symbiosus</name>
    <dbReference type="NCBI Taxonomy" id="1512"/>
    <lineage>
        <taxon>Bacteria</taxon>
        <taxon>Bacillati</taxon>
        <taxon>Bacillota</taxon>
        <taxon>Clostridia</taxon>
        <taxon>Lachnospirales</taxon>
        <taxon>Lachnospiraceae</taxon>
        <taxon>Otoolea</taxon>
    </lineage>
</organism>
<dbReference type="EMBL" id="JAQLGM010000005">
    <property type="protein sequence ID" value="MDB1999224.1"/>
    <property type="molecule type" value="Genomic_DNA"/>
</dbReference>
<dbReference type="GeneID" id="61833922"/>
<comment type="caution">
    <text evidence="1">The sequence shown here is derived from an EMBL/GenBank/DDBJ whole genome shotgun (WGS) entry which is preliminary data.</text>
</comment>
<reference evidence="1" key="1">
    <citation type="submission" date="2023-01" db="EMBL/GenBank/DDBJ databases">
        <title>Human gut microbiome strain richness.</title>
        <authorList>
            <person name="Chen-Liaw A."/>
        </authorList>
    </citation>
    <scope>NUCLEOTIDE SEQUENCE</scope>
    <source>
        <strain evidence="1">B1_m1001713B170214d0_201011</strain>
    </source>
</reference>
<protein>
    <submittedName>
        <fullName evidence="1">Uncharacterized protein</fullName>
    </submittedName>
</protein>
<dbReference type="Proteomes" id="UP001300871">
    <property type="component" value="Unassembled WGS sequence"/>
</dbReference>
<evidence type="ECO:0000313" key="2">
    <source>
        <dbReference type="Proteomes" id="UP001300871"/>
    </source>
</evidence>
<evidence type="ECO:0000313" key="1">
    <source>
        <dbReference type="EMBL" id="MDB1999224.1"/>
    </source>
</evidence>
<dbReference type="AlphaFoldDB" id="A0AAW6AQM4"/>
<name>A0AAW6AQM4_CLOSY</name>
<sequence length="54" mass="6034">MLLDKGVELYASLDTPREVQVLFPALEETLTLPDDLVKYLEAKSKVADLQDVAE</sequence>
<dbReference type="RefSeq" id="WP_156684688.1">
    <property type="nucleotide sequence ID" value="NZ_CACRUA010000027.1"/>
</dbReference>
<gene>
    <name evidence="1" type="ORF">PM006_03335</name>
</gene>